<dbReference type="CDD" id="cd07816">
    <property type="entry name" value="Bet_v1-like"/>
    <property type="match status" value="1"/>
</dbReference>
<dbReference type="FunFam" id="3.30.530.20:FF:000007">
    <property type="entry name" value="Major pollen allergen Bet v 1-A"/>
    <property type="match status" value="1"/>
</dbReference>
<evidence type="ECO:0000313" key="3">
    <source>
        <dbReference type="EMBL" id="CAI9098669.1"/>
    </source>
</evidence>
<dbReference type="SUPFAM" id="SSF55961">
    <property type="entry name" value="Bet v1-like"/>
    <property type="match status" value="1"/>
</dbReference>
<organism evidence="3 4">
    <name type="scientific">Oldenlandia corymbosa var. corymbosa</name>
    <dbReference type="NCBI Taxonomy" id="529605"/>
    <lineage>
        <taxon>Eukaryota</taxon>
        <taxon>Viridiplantae</taxon>
        <taxon>Streptophyta</taxon>
        <taxon>Embryophyta</taxon>
        <taxon>Tracheophyta</taxon>
        <taxon>Spermatophyta</taxon>
        <taxon>Magnoliopsida</taxon>
        <taxon>eudicotyledons</taxon>
        <taxon>Gunneridae</taxon>
        <taxon>Pentapetalae</taxon>
        <taxon>asterids</taxon>
        <taxon>lamiids</taxon>
        <taxon>Gentianales</taxon>
        <taxon>Rubiaceae</taxon>
        <taxon>Rubioideae</taxon>
        <taxon>Spermacoceae</taxon>
        <taxon>Hedyotis-Oldenlandia complex</taxon>
        <taxon>Oldenlandia</taxon>
    </lineage>
</organism>
<gene>
    <name evidence="3" type="ORF">OLC1_LOCUS8827</name>
</gene>
<dbReference type="InterPro" id="IPR050279">
    <property type="entry name" value="Plant_def-hormone_signal"/>
</dbReference>
<protein>
    <submittedName>
        <fullName evidence="3">OLC1v1035354C1</fullName>
    </submittedName>
</protein>
<evidence type="ECO:0000259" key="2">
    <source>
        <dbReference type="Pfam" id="PF00407"/>
    </source>
</evidence>
<dbReference type="GO" id="GO:0009738">
    <property type="term" value="P:abscisic acid-activated signaling pathway"/>
    <property type="evidence" value="ECO:0007669"/>
    <property type="project" value="InterPro"/>
</dbReference>
<dbReference type="AlphaFoldDB" id="A0AAV1CSS3"/>
<dbReference type="PANTHER" id="PTHR31213:SF55">
    <property type="entry name" value="STRESS-INDUCED PROTEIN SAM22"/>
    <property type="match status" value="1"/>
</dbReference>
<dbReference type="InterPro" id="IPR000916">
    <property type="entry name" value="Bet_v_I/MLP"/>
</dbReference>
<evidence type="ECO:0000256" key="1">
    <source>
        <dbReference type="ARBA" id="ARBA00009744"/>
    </source>
</evidence>
<reference evidence="3" key="1">
    <citation type="submission" date="2023-03" db="EMBL/GenBank/DDBJ databases">
        <authorList>
            <person name="Julca I."/>
        </authorList>
    </citation>
    <scope>NUCLEOTIDE SEQUENCE</scope>
</reference>
<dbReference type="Pfam" id="PF00407">
    <property type="entry name" value="Bet_v_1"/>
    <property type="match status" value="1"/>
</dbReference>
<dbReference type="GO" id="GO:0005634">
    <property type="term" value="C:nucleus"/>
    <property type="evidence" value="ECO:0007669"/>
    <property type="project" value="TreeGrafter"/>
</dbReference>
<dbReference type="GO" id="GO:0038023">
    <property type="term" value="F:signaling receptor activity"/>
    <property type="evidence" value="ECO:0007669"/>
    <property type="project" value="InterPro"/>
</dbReference>
<name>A0AAV1CSS3_OLDCO</name>
<comment type="similarity">
    <text evidence="1">Belongs to the BetVI family.</text>
</comment>
<dbReference type="InterPro" id="IPR023393">
    <property type="entry name" value="START-like_dom_sf"/>
</dbReference>
<accession>A0AAV1CSS3</accession>
<dbReference type="InterPro" id="IPR024949">
    <property type="entry name" value="Bet_v_I_allergen"/>
</dbReference>
<dbReference type="PRINTS" id="PR00634">
    <property type="entry name" value="BETALLERGEN"/>
</dbReference>
<dbReference type="GO" id="GO:0010427">
    <property type="term" value="F:abscisic acid binding"/>
    <property type="evidence" value="ECO:0007669"/>
    <property type="project" value="InterPro"/>
</dbReference>
<dbReference type="GO" id="GO:0004864">
    <property type="term" value="F:protein phosphatase inhibitor activity"/>
    <property type="evidence" value="ECO:0007669"/>
    <property type="project" value="InterPro"/>
</dbReference>
<sequence>MAAITYDHKVTSSIPPARLFNAFIVNGDGLIPKVLPQTIKSVGILQGDGGAGTIKVTTFGEGSQFKSVKHHVEALDKENYVYKYSILEGNILHDAVEKVSYETQIVPSSDGGSICENNSTYFTKENAQISENDIKAGKESAITVFKAIEAYLIANPDLY</sequence>
<feature type="domain" description="Bet v I/Major latex protein" evidence="2">
    <location>
        <begin position="3"/>
        <end position="154"/>
    </location>
</feature>
<dbReference type="GO" id="GO:0006952">
    <property type="term" value="P:defense response"/>
    <property type="evidence" value="ECO:0007669"/>
    <property type="project" value="InterPro"/>
</dbReference>
<evidence type="ECO:0000313" key="4">
    <source>
        <dbReference type="Proteomes" id="UP001161247"/>
    </source>
</evidence>
<proteinExistence type="inferred from homology"/>
<dbReference type="Proteomes" id="UP001161247">
    <property type="component" value="Chromosome 3"/>
</dbReference>
<dbReference type="EMBL" id="OX459120">
    <property type="protein sequence ID" value="CAI9098669.1"/>
    <property type="molecule type" value="Genomic_DNA"/>
</dbReference>
<dbReference type="GO" id="GO:0005737">
    <property type="term" value="C:cytoplasm"/>
    <property type="evidence" value="ECO:0007669"/>
    <property type="project" value="TreeGrafter"/>
</dbReference>
<dbReference type="PANTHER" id="PTHR31213">
    <property type="entry name" value="OS08G0374000 PROTEIN-RELATED"/>
    <property type="match status" value="1"/>
</dbReference>
<keyword evidence="4" id="KW-1185">Reference proteome</keyword>
<dbReference type="Gene3D" id="3.30.530.20">
    <property type="match status" value="1"/>
</dbReference>